<proteinExistence type="predicted"/>
<evidence type="ECO:0000313" key="2">
    <source>
        <dbReference type="Proteomes" id="UP000664534"/>
    </source>
</evidence>
<reference evidence="1" key="1">
    <citation type="submission" date="2021-03" db="EMBL/GenBank/DDBJ databases">
        <authorList>
            <person name="Tagirdzhanova G."/>
        </authorList>
    </citation>
    <scope>NUCLEOTIDE SEQUENCE</scope>
</reference>
<accession>A0A8H3IJ56</accession>
<gene>
    <name evidence="1" type="ORF">IMSHALPRED_002645</name>
</gene>
<dbReference type="EMBL" id="CAJPDT010000015">
    <property type="protein sequence ID" value="CAF9915579.1"/>
    <property type="molecule type" value="Genomic_DNA"/>
</dbReference>
<name>A0A8H3IJ56_9LECA</name>
<keyword evidence="2" id="KW-1185">Reference proteome</keyword>
<dbReference type="OrthoDB" id="10343157at2759"/>
<sequence>MPLIMSPCVPSDATKLAQVHLATFAHSASPASKHYLKITDTATNEIAAYAIWISVPHCPPPAPQRCKPDDHDHDPWLLSSSQLVTRNSSDGNHGLCIGVKERFWSGCLYRGARVASKLRRFGLKARGADRRCRGRV</sequence>
<dbReference type="Proteomes" id="UP000664534">
    <property type="component" value="Unassembled WGS sequence"/>
</dbReference>
<comment type="caution">
    <text evidence="1">The sequence shown here is derived from an EMBL/GenBank/DDBJ whole genome shotgun (WGS) entry which is preliminary data.</text>
</comment>
<protein>
    <submittedName>
        <fullName evidence="1">Uncharacterized protein</fullName>
    </submittedName>
</protein>
<organism evidence="1 2">
    <name type="scientific">Imshaugia aleurites</name>
    <dbReference type="NCBI Taxonomy" id="172621"/>
    <lineage>
        <taxon>Eukaryota</taxon>
        <taxon>Fungi</taxon>
        <taxon>Dikarya</taxon>
        <taxon>Ascomycota</taxon>
        <taxon>Pezizomycotina</taxon>
        <taxon>Lecanoromycetes</taxon>
        <taxon>OSLEUM clade</taxon>
        <taxon>Lecanoromycetidae</taxon>
        <taxon>Lecanorales</taxon>
        <taxon>Lecanorineae</taxon>
        <taxon>Parmeliaceae</taxon>
        <taxon>Imshaugia</taxon>
    </lineage>
</organism>
<evidence type="ECO:0000313" key="1">
    <source>
        <dbReference type="EMBL" id="CAF9915579.1"/>
    </source>
</evidence>
<dbReference type="AlphaFoldDB" id="A0A8H3IJ56"/>